<dbReference type="OrthoDB" id="4426863at2"/>
<reference evidence="3 4" key="1">
    <citation type="submission" date="2018-11" db="EMBL/GenBank/DDBJ databases">
        <authorList>
            <person name="Kleinhagauer T."/>
            <person name="Glaeser S.P."/>
            <person name="Spergser J."/>
            <person name="Ruckert C."/>
            <person name="Kaempfer P."/>
            <person name="Busse H.-J."/>
        </authorList>
    </citation>
    <scope>NUCLEOTIDE SEQUENCE [LARGE SCALE GENOMIC DNA]</scope>
    <source>
        <strain evidence="3 4">200CH</strain>
    </source>
</reference>
<dbReference type="EMBL" id="CP033896">
    <property type="protein sequence ID" value="AZA14277.1"/>
    <property type="molecule type" value="Genomic_DNA"/>
</dbReference>
<dbReference type="AlphaFoldDB" id="A0A3G6J890"/>
<feature type="transmembrane region" description="Helical" evidence="1">
    <location>
        <begin position="279"/>
        <end position="299"/>
    </location>
</feature>
<keyword evidence="1" id="KW-0812">Transmembrane</keyword>
<feature type="domain" description="EccD-like transmembrane" evidence="2">
    <location>
        <begin position="198"/>
        <end position="475"/>
    </location>
</feature>
<feature type="transmembrane region" description="Helical" evidence="1">
    <location>
        <begin position="223"/>
        <end position="244"/>
    </location>
</feature>
<keyword evidence="4" id="KW-1185">Reference proteome</keyword>
<feature type="transmembrane region" description="Helical" evidence="1">
    <location>
        <begin position="386"/>
        <end position="407"/>
    </location>
</feature>
<proteinExistence type="predicted"/>
<feature type="transmembrane region" description="Helical" evidence="1">
    <location>
        <begin position="335"/>
        <end position="355"/>
    </location>
</feature>
<evidence type="ECO:0000313" key="3">
    <source>
        <dbReference type="EMBL" id="AZA14277.1"/>
    </source>
</evidence>
<keyword evidence="1" id="KW-0472">Membrane</keyword>
<gene>
    <name evidence="3" type="ORF">CCHOA_09470</name>
</gene>
<feature type="transmembrane region" description="Helical" evidence="1">
    <location>
        <begin position="114"/>
        <end position="135"/>
    </location>
</feature>
<dbReference type="Pfam" id="PF19053">
    <property type="entry name" value="EccD"/>
    <property type="match status" value="1"/>
</dbReference>
<accession>A0A3G6J890</accession>
<feature type="transmembrane region" description="Helical" evidence="1">
    <location>
        <begin position="251"/>
        <end position="273"/>
    </location>
</feature>
<dbReference type="NCBIfam" id="TIGR03920">
    <property type="entry name" value="T7SS_EccD"/>
    <property type="match status" value="1"/>
</dbReference>
<feature type="transmembrane region" description="Helical" evidence="1">
    <location>
        <begin position="195"/>
        <end position="217"/>
    </location>
</feature>
<feature type="transmembrane region" description="Helical" evidence="1">
    <location>
        <begin position="413"/>
        <end position="432"/>
    </location>
</feature>
<dbReference type="Proteomes" id="UP000269019">
    <property type="component" value="Chromosome"/>
</dbReference>
<name>A0A3G6J890_9CORY</name>
<feature type="transmembrane region" description="Helical" evidence="1">
    <location>
        <begin position="453"/>
        <end position="472"/>
    </location>
</feature>
<dbReference type="KEGG" id="ccho:CCHOA_09470"/>
<sequence>MTMSVDDQGLRVTVEVIPEAGQNPPAVDMVLPPQARLVDILPEVLELAGCIDEADAWVATTASGWRLDPAVPLTHTPLGQGGRLMLTHQELAAPPLPVDAAEAFTALPTKPVPALRTAMTCALGWAALAVCVGYLQWWMPLWARCGLASLVALTLGAWLARSSGGSCAGRAGDSPVVHRSGIQPDARQELESRQLCAQLSSTAGVMLAVAAGWWWLIDTAQPHYGSAIAVGCLIGLGAVAVATITGATPVVWASLQCTLLLLAAFIALLARFTHTTQEAAALAVVFTVLVATVCPGWCLSLAGLQVPTVGPTAETMPPPPKRDDHTTAKARTAQALYTGMLGGCAVVGIPAMLLVGAASTHWVVAMLAAASFSVGFHGMRLHSVAGALLLHGWALAGIAGIGVHVASVSHQPGWLIVVMVALTGGCVSAPLFTDRLTHLSPPALRRLEQLEMLGLVTLLPIGLFVAGIYTMVRGL</sequence>
<evidence type="ECO:0000313" key="4">
    <source>
        <dbReference type="Proteomes" id="UP000269019"/>
    </source>
</evidence>
<dbReference type="InterPro" id="IPR006707">
    <property type="entry name" value="T7SS_EccD"/>
</dbReference>
<feature type="transmembrane region" description="Helical" evidence="1">
    <location>
        <begin position="141"/>
        <end position="160"/>
    </location>
</feature>
<evidence type="ECO:0000256" key="1">
    <source>
        <dbReference type="SAM" id="Phobius"/>
    </source>
</evidence>
<evidence type="ECO:0000259" key="2">
    <source>
        <dbReference type="Pfam" id="PF19053"/>
    </source>
</evidence>
<keyword evidence="1" id="KW-1133">Transmembrane helix</keyword>
<protein>
    <recommendedName>
        <fullName evidence="2">EccD-like transmembrane domain-containing protein</fullName>
    </recommendedName>
</protein>
<dbReference type="RefSeq" id="WP_123929434.1">
    <property type="nucleotide sequence ID" value="NZ_CP033896.1"/>
</dbReference>
<feature type="transmembrane region" description="Helical" evidence="1">
    <location>
        <begin position="361"/>
        <end position="379"/>
    </location>
</feature>
<dbReference type="InterPro" id="IPR044049">
    <property type="entry name" value="EccD_transm"/>
</dbReference>
<organism evidence="3 4">
    <name type="scientific">Corynebacterium choanae</name>
    <dbReference type="NCBI Taxonomy" id="1862358"/>
    <lineage>
        <taxon>Bacteria</taxon>
        <taxon>Bacillati</taxon>
        <taxon>Actinomycetota</taxon>
        <taxon>Actinomycetes</taxon>
        <taxon>Mycobacteriales</taxon>
        <taxon>Corynebacteriaceae</taxon>
        <taxon>Corynebacterium</taxon>
    </lineage>
</organism>